<dbReference type="OrthoDB" id="4420166at2"/>
<dbReference type="Gene3D" id="2.30.30.90">
    <property type="match status" value="1"/>
</dbReference>
<dbReference type="STRING" id="1814289.SAMN05216410_3171"/>
<dbReference type="Pfam" id="PF04023">
    <property type="entry name" value="FeoA"/>
    <property type="match status" value="1"/>
</dbReference>
<gene>
    <name evidence="3" type="ORF">SAMN05216410_3171</name>
</gene>
<organism evidence="3 4">
    <name type="scientific">Sanguibacter gelidistatuariae</name>
    <dbReference type="NCBI Taxonomy" id="1814289"/>
    <lineage>
        <taxon>Bacteria</taxon>
        <taxon>Bacillati</taxon>
        <taxon>Actinomycetota</taxon>
        <taxon>Actinomycetes</taxon>
        <taxon>Micrococcales</taxon>
        <taxon>Sanguibacteraceae</taxon>
        <taxon>Sanguibacter</taxon>
    </lineage>
</organism>
<dbReference type="EMBL" id="FMYH01000006">
    <property type="protein sequence ID" value="SDD31508.1"/>
    <property type="molecule type" value="Genomic_DNA"/>
</dbReference>
<keyword evidence="4" id="KW-1185">Reference proteome</keyword>
<protein>
    <submittedName>
        <fullName evidence="3">FeoA domain-containing protein</fullName>
    </submittedName>
</protein>
<accession>A0A1G6TQW5</accession>
<dbReference type="InterPro" id="IPR038157">
    <property type="entry name" value="FeoA_core_dom"/>
</dbReference>
<evidence type="ECO:0000313" key="4">
    <source>
        <dbReference type="Proteomes" id="UP000199039"/>
    </source>
</evidence>
<proteinExistence type="predicted"/>
<sequence>MRLTEAPFGVPLRLTAVGVGDPLRMRELGLRVGCALEVTQRAGFGGRVLALGPTRIALDHVSCAALDVEPDAGRPSPRLCAEVSA</sequence>
<reference evidence="3 4" key="1">
    <citation type="submission" date="2016-09" db="EMBL/GenBank/DDBJ databases">
        <authorList>
            <person name="Capua I."/>
            <person name="De Benedictis P."/>
            <person name="Joannis T."/>
            <person name="Lombin L.H."/>
            <person name="Cattoli G."/>
        </authorList>
    </citation>
    <scope>NUCLEOTIDE SEQUENCE [LARGE SCALE GENOMIC DNA]</scope>
    <source>
        <strain evidence="3 4">ISLP-3</strain>
    </source>
</reference>
<dbReference type="GO" id="GO:0046914">
    <property type="term" value="F:transition metal ion binding"/>
    <property type="evidence" value="ECO:0007669"/>
    <property type="project" value="InterPro"/>
</dbReference>
<dbReference type="SMART" id="SM00899">
    <property type="entry name" value="FeoA"/>
    <property type="match status" value="1"/>
</dbReference>
<dbReference type="InterPro" id="IPR008988">
    <property type="entry name" value="Transcriptional_repressor_C"/>
</dbReference>
<evidence type="ECO:0000259" key="2">
    <source>
        <dbReference type="SMART" id="SM00899"/>
    </source>
</evidence>
<dbReference type="InterPro" id="IPR007167">
    <property type="entry name" value="Fe-transptr_FeoA-like"/>
</dbReference>
<dbReference type="SUPFAM" id="SSF50037">
    <property type="entry name" value="C-terminal domain of transcriptional repressors"/>
    <property type="match status" value="1"/>
</dbReference>
<evidence type="ECO:0000256" key="1">
    <source>
        <dbReference type="ARBA" id="ARBA00023004"/>
    </source>
</evidence>
<dbReference type="AlphaFoldDB" id="A0A1G6TQW5"/>
<dbReference type="Proteomes" id="UP000199039">
    <property type="component" value="Unassembled WGS sequence"/>
</dbReference>
<keyword evidence="1" id="KW-0408">Iron</keyword>
<name>A0A1G6TQW5_9MICO</name>
<evidence type="ECO:0000313" key="3">
    <source>
        <dbReference type="EMBL" id="SDD31508.1"/>
    </source>
</evidence>
<dbReference type="RefSeq" id="WP_093184912.1">
    <property type="nucleotide sequence ID" value="NZ_FMYH01000006.1"/>
</dbReference>
<feature type="domain" description="Ferrous iron transporter FeoA-like" evidence="2">
    <location>
        <begin position="1"/>
        <end position="70"/>
    </location>
</feature>